<dbReference type="PANTHER" id="PTHR30540">
    <property type="entry name" value="OSMOTIC STRESS POTASSIUM TRANSPORTER"/>
    <property type="match status" value="1"/>
</dbReference>
<name>A0A392QUN5_9FABA</name>
<dbReference type="AlphaFoldDB" id="A0A392QUN5"/>
<evidence type="ECO:0000256" key="2">
    <source>
        <dbReference type="ARBA" id="ARBA00008440"/>
    </source>
</evidence>
<dbReference type="InterPro" id="IPR053951">
    <property type="entry name" value="K_trans_N"/>
</dbReference>
<proteinExistence type="inferred from homology"/>
<reference evidence="4 5" key="1">
    <citation type="journal article" date="2018" name="Front. Plant Sci.">
        <title>Red Clover (Trifolium pratense) and Zigzag Clover (T. medium) - A Picture of Genomic Similarities and Differences.</title>
        <authorList>
            <person name="Dluhosova J."/>
            <person name="Istvanek J."/>
            <person name="Nedelnik J."/>
            <person name="Repkova J."/>
        </authorList>
    </citation>
    <scope>NUCLEOTIDE SEQUENCE [LARGE SCALE GENOMIC DNA]</scope>
    <source>
        <strain evidence="5">cv. 10/8</strain>
        <tissue evidence="4">Leaf</tissue>
    </source>
</reference>
<dbReference type="EMBL" id="LXQA010160950">
    <property type="protein sequence ID" value="MCI27707.1"/>
    <property type="molecule type" value="Genomic_DNA"/>
</dbReference>
<dbReference type="GO" id="GO:0015079">
    <property type="term" value="F:potassium ion transmembrane transporter activity"/>
    <property type="evidence" value="ECO:0007669"/>
    <property type="project" value="InterPro"/>
</dbReference>
<evidence type="ECO:0000259" key="3">
    <source>
        <dbReference type="Pfam" id="PF02705"/>
    </source>
</evidence>
<protein>
    <submittedName>
        <fullName evidence="4">Potassium transporter 5-like</fullName>
    </submittedName>
</protein>
<dbReference type="InterPro" id="IPR003855">
    <property type="entry name" value="K+_transporter"/>
</dbReference>
<dbReference type="Pfam" id="PF02705">
    <property type="entry name" value="K_trans"/>
    <property type="match status" value="1"/>
</dbReference>
<evidence type="ECO:0000313" key="4">
    <source>
        <dbReference type="EMBL" id="MCI27707.1"/>
    </source>
</evidence>
<comment type="caution">
    <text evidence="4">The sequence shown here is derived from an EMBL/GenBank/DDBJ whole genome shotgun (WGS) entry which is preliminary data.</text>
</comment>
<comment type="subcellular location">
    <subcellularLocation>
        <location evidence="1">Cell membrane</location>
        <topology evidence="1">Multi-pass membrane protein</topology>
    </subcellularLocation>
</comment>
<evidence type="ECO:0000256" key="1">
    <source>
        <dbReference type="ARBA" id="ARBA00004651"/>
    </source>
</evidence>
<dbReference type="GO" id="GO:0005886">
    <property type="term" value="C:plasma membrane"/>
    <property type="evidence" value="ECO:0007669"/>
    <property type="project" value="UniProtKB-SubCell"/>
</dbReference>
<organism evidence="4 5">
    <name type="scientific">Trifolium medium</name>
    <dbReference type="NCBI Taxonomy" id="97028"/>
    <lineage>
        <taxon>Eukaryota</taxon>
        <taxon>Viridiplantae</taxon>
        <taxon>Streptophyta</taxon>
        <taxon>Embryophyta</taxon>
        <taxon>Tracheophyta</taxon>
        <taxon>Spermatophyta</taxon>
        <taxon>Magnoliopsida</taxon>
        <taxon>eudicotyledons</taxon>
        <taxon>Gunneridae</taxon>
        <taxon>Pentapetalae</taxon>
        <taxon>rosids</taxon>
        <taxon>fabids</taxon>
        <taxon>Fabales</taxon>
        <taxon>Fabaceae</taxon>
        <taxon>Papilionoideae</taxon>
        <taxon>50 kb inversion clade</taxon>
        <taxon>NPAAA clade</taxon>
        <taxon>Hologalegina</taxon>
        <taxon>IRL clade</taxon>
        <taxon>Trifolieae</taxon>
        <taxon>Trifolium</taxon>
    </lineage>
</organism>
<keyword evidence="5" id="KW-1185">Reference proteome</keyword>
<sequence>MYMVDYMKRNGKDGWLSLGGIFLAITGTEAMFADLGHFNVPAIQLQI</sequence>
<accession>A0A392QUN5</accession>
<dbReference type="PANTHER" id="PTHR30540:SF109">
    <property type="entry name" value="POTASSIUM TRANSPORTER"/>
    <property type="match status" value="1"/>
</dbReference>
<dbReference type="Proteomes" id="UP000265520">
    <property type="component" value="Unassembled WGS sequence"/>
</dbReference>
<evidence type="ECO:0000313" key="5">
    <source>
        <dbReference type="Proteomes" id="UP000265520"/>
    </source>
</evidence>
<feature type="domain" description="K+ potassium transporter integral membrane" evidence="3">
    <location>
        <begin position="1"/>
        <end position="45"/>
    </location>
</feature>
<comment type="similarity">
    <text evidence="2">Belongs to the HAK/KUP transporter (TC 2.A.72.3) family.</text>
</comment>